<reference evidence="1" key="1">
    <citation type="submission" date="2019-10" db="EMBL/GenBank/DDBJ databases">
        <authorList>
            <consortium name="DOE Joint Genome Institute"/>
            <person name="Kuo A."/>
            <person name="Miyauchi S."/>
            <person name="Kiss E."/>
            <person name="Drula E."/>
            <person name="Kohler A."/>
            <person name="Sanchez-Garcia M."/>
            <person name="Andreopoulos B."/>
            <person name="Barry K.W."/>
            <person name="Bonito G."/>
            <person name="Buee M."/>
            <person name="Carver A."/>
            <person name="Chen C."/>
            <person name="Cichocki N."/>
            <person name="Clum A."/>
            <person name="Culley D."/>
            <person name="Crous P.W."/>
            <person name="Fauchery L."/>
            <person name="Girlanda M."/>
            <person name="Hayes R."/>
            <person name="Keri Z."/>
            <person name="LaButti K."/>
            <person name="Lipzen A."/>
            <person name="Lombard V."/>
            <person name="Magnuson J."/>
            <person name="Maillard F."/>
            <person name="Morin E."/>
            <person name="Murat C."/>
            <person name="Nolan M."/>
            <person name="Ohm R."/>
            <person name="Pangilinan J."/>
            <person name="Pereira M."/>
            <person name="Perotto S."/>
            <person name="Peter M."/>
            <person name="Riley R."/>
            <person name="Sitrit Y."/>
            <person name="Stielow B."/>
            <person name="Szollosi G."/>
            <person name="Zifcakova L."/>
            <person name="Stursova M."/>
            <person name="Spatafora J.W."/>
            <person name="Tedersoo L."/>
            <person name="Vaario L.-M."/>
            <person name="Yamada A."/>
            <person name="Yan M."/>
            <person name="Wang P."/>
            <person name="Xu J."/>
            <person name="Bruns T."/>
            <person name="Baldrian P."/>
            <person name="Vilgalys R."/>
            <person name="Henrissat B."/>
            <person name="Grigoriev I.V."/>
            <person name="Hibbett D."/>
            <person name="Nagy L.G."/>
            <person name="Martin F.M."/>
        </authorList>
    </citation>
    <scope>NUCLEOTIDE SEQUENCE</scope>
    <source>
        <strain evidence="1">BED1</strain>
    </source>
</reference>
<dbReference type="EMBL" id="WHUW01000009">
    <property type="protein sequence ID" value="KAF8442015.1"/>
    <property type="molecule type" value="Genomic_DNA"/>
</dbReference>
<sequence length="62" mass="7260">PMVFSVRSIIANRASQLHWDLNGRPQWFDFLVTCGAYINLDLVLPCLSLRLQYNPVEVYYRS</sequence>
<accession>A0AAD4GGX9</accession>
<evidence type="ECO:0000313" key="2">
    <source>
        <dbReference type="Proteomes" id="UP001194468"/>
    </source>
</evidence>
<feature type="non-terminal residue" evidence="1">
    <location>
        <position position="1"/>
    </location>
</feature>
<dbReference type="Proteomes" id="UP001194468">
    <property type="component" value="Unassembled WGS sequence"/>
</dbReference>
<protein>
    <submittedName>
        <fullName evidence="1">Uncharacterized protein</fullName>
    </submittedName>
</protein>
<keyword evidence="2" id="KW-1185">Reference proteome</keyword>
<organism evidence="1 2">
    <name type="scientific">Boletus edulis BED1</name>
    <dbReference type="NCBI Taxonomy" id="1328754"/>
    <lineage>
        <taxon>Eukaryota</taxon>
        <taxon>Fungi</taxon>
        <taxon>Dikarya</taxon>
        <taxon>Basidiomycota</taxon>
        <taxon>Agaricomycotina</taxon>
        <taxon>Agaricomycetes</taxon>
        <taxon>Agaricomycetidae</taxon>
        <taxon>Boletales</taxon>
        <taxon>Boletineae</taxon>
        <taxon>Boletaceae</taxon>
        <taxon>Boletoideae</taxon>
        <taxon>Boletus</taxon>
    </lineage>
</organism>
<evidence type="ECO:0000313" key="1">
    <source>
        <dbReference type="EMBL" id="KAF8442015.1"/>
    </source>
</evidence>
<name>A0AAD4GGX9_BOLED</name>
<proteinExistence type="predicted"/>
<dbReference type="AlphaFoldDB" id="A0AAD4GGX9"/>
<comment type="caution">
    <text evidence="1">The sequence shown here is derived from an EMBL/GenBank/DDBJ whole genome shotgun (WGS) entry which is preliminary data.</text>
</comment>
<reference evidence="1" key="2">
    <citation type="journal article" date="2020" name="Nat. Commun.">
        <title>Large-scale genome sequencing of mycorrhizal fungi provides insights into the early evolution of symbiotic traits.</title>
        <authorList>
            <person name="Miyauchi S."/>
            <person name="Kiss E."/>
            <person name="Kuo A."/>
            <person name="Drula E."/>
            <person name="Kohler A."/>
            <person name="Sanchez-Garcia M."/>
            <person name="Morin E."/>
            <person name="Andreopoulos B."/>
            <person name="Barry K.W."/>
            <person name="Bonito G."/>
            <person name="Buee M."/>
            <person name="Carver A."/>
            <person name="Chen C."/>
            <person name="Cichocki N."/>
            <person name="Clum A."/>
            <person name="Culley D."/>
            <person name="Crous P.W."/>
            <person name="Fauchery L."/>
            <person name="Girlanda M."/>
            <person name="Hayes R.D."/>
            <person name="Keri Z."/>
            <person name="LaButti K."/>
            <person name="Lipzen A."/>
            <person name="Lombard V."/>
            <person name="Magnuson J."/>
            <person name="Maillard F."/>
            <person name="Murat C."/>
            <person name="Nolan M."/>
            <person name="Ohm R.A."/>
            <person name="Pangilinan J."/>
            <person name="Pereira M.F."/>
            <person name="Perotto S."/>
            <person name="Peter M."/>
            <person name="Pfister S."/>
            <person name="Riley R."/>
            <person name="Sitrit Y."/>
            <person name="Stielow J.B."/>
            <person name="Szollosi G."/>
            <person name="Zifcakova L."/>
            <person name="Stursova M."/>
            <person name="Spatafora J.W."/>
            <person name="Tedersoo L."/>
            <person name="Vaario L.M."/>
            <person name="Yamada A."/>
            <person name="Yan M."/>
            <person name="Wang P."/>
            <person name="Xu J."/>
            <person name="Bruns T."/>
            <person name="Baldrian P."/>
            <person name="Vilgalys R."/>
            <person name="Dunand C."/>
            <person name="Henrissat B."/>
            <person name="Grigoriev I.V."/>
            <person name="Hibbett D."/>
            <person name="Nagy L.G."/>
            <person name="Martin F.M."/>
        </authorList>
    </citation>
    <scope>NUCLEOTIDE SEQUENCE</scope>
    <source>
        <strain evidence="1">BED1</strain>
    </source>
</reference>
<gene>
    <name evidence="1" type="ORF">L210DRAFT_3397966</name>
</gene>